<keyword evidence="3" id="KW-1185">Reference proteome</keyword>
<sequence length="305" mass="33583">MENKTAISLWLSGDRERERSWQGSLGVSRRSHRARRSCMRTLPGRVVATSELRTGPHASGRVRTRALCSDTFTQRPREPYTHLCGQDEEAGLTRRSFSIGCGGGTDLTGWQGRKEGGYCGTHDIWDAQDTGQLTMARRRRWAAASVRRWMLLCHWCAARGSSGRRASHRCVLFRARRCACLGRLRAAGRAVDVDVEWVSARQEAKDNVVRCLALGVMRLMQEWLEGLRVGSGGAGEDEEPWASTDKQGESWSSADAAPELAAVRCGCEYGEDVVPRVVADVGRRGGISRSTASQRLLPSGPEAPI</sequence>
<evidence type="ECO:0000313" key="2">
    <source>
        <dbReference type="EMBL" id="RDX47382.1"/>
    </source>
</evidence>
<evidence type="ECO:0000313" key="3">
    <source>
        <dbReference type="Proteomes" id="UP000256964"/>
    </source>
</evidence>
<dbReference type="Proteomes" id="UP000256964">
    <property type="component" value="Unassembled WGS sequence"/>
</dbReference>
<protein>
    <submittedName>
        <fullName evidence="2">Uncharacterized protein</fullName>
    </submittedName>
</protein>
<reference evidence="2 3" key="1">
    <citation type="journal article" date="2018" name="Biotechnol. Biofuels">
        <title>Integrative visual omics of the white-rot fungus Polyporus brumalis exposes the biotechnological potential of its oxidative enzymes for delignifying raw plant biomass.</title>
        <authorList>
            <person name="Miyauchi S."/>
            <person name="Rancon A."/>
            <person name="Drula E."/>
            <person name="Hage H."/>
            <person name="Chaduli D."/>
            <person name="Favel A."/>
            <person name="Grisel S."/>
            <person name="Henrissat B."/>
            <person name="Herpoel-Gimbert I."/>
            <person name="Ruiz-Duenas F.J."/>
            <person name="Chevret D."/>
            <person name="Hainaut M."/>
            <person name="Lin J."/>
            <person name="Wang M."/>
            <person name="Pangilinan J."/>
            <person name="Lipzen A."/>
            <person name="Lesage-Meessen L."/>
            <person name="Navarro D."/>
            <person name="Riley R."/>
            <person name="Grigoriev I.V."/>
            <person name="Zhou S."/>
            <person name="Raouche S."/>
            <person name="Rosso M.N."/>
        </authorList>
    </citation>
    <scope>NUCLEOTIDE SEQUENCE [LARGE SCALE GENOMIC DNA]</scope>
    <source>
        <strain evidence="2 3">BRFM 1820</strain>
    </source>
</reference>
<evidence type="ECO:0000256" key="1">
    <source>
        <dbReference type="SAM" id="MobiDB-lite"/>
    </source>
</evidence>
<proteinExistence type="predicted"/>
<accession>A0A371D4H1</accession>
<feature type="region of interest" description="Disordered" evidence="1">
    <location>
        <begin position="232"/>
        <end position="253"/>
    </location>
</feature>
<dbReference type="EMBL" id="KZ857419">
    <property type="protein sequence ID" value="RDX47382.1"/>
    <property type="molecule type" value="Genomic_DNA"/>
</dbReference>
<name>A0A371D4H1_9APHY</name>
<dbReference type="AlphaFoldDB" id="A0A371D4H1"/>
<gene>
    <name evidence="2" type="ORF">OH76DRAFT_778462</name>
</gene>
<organism evidence="2 3">
    <name type="scientific">Lentinus brumalis</name>
    <dbReference type="NCBI Taxonomy" id="2498619"/>
    <lineage>
        <taxon>Eukaryota</taxon>
        <taxon>Fungi</taxon>
        <taxon>Dikarya</taxon>
        <taxon>Basidiomycota</taxon>
        <taxon>Agaricomycotina</taxon>
        <taxon>Agaricomycetes</taxon>
        <taxon>Polyporales</taxon>
        <taxon>Polyporaceae</taxon>
        <taxon>Lentinus</taxon>
    </lineage>
</organism>